<accession>A0A520MHR6</accession>
<protein>
    <recommendedName>
        <fullName evidence="4">Shikimate kinase</fullName>
    </recommendedName>
</protein>
<feature type="transmembrane region" description="Helical" evidence="1">
    <location>
        <begin position="93"/>
        <end position="112"/>
    </location>
</feature>
<feature type="transmembrane region" description="Helical" evidence="1">
    <location>
        <begin position="182"/>
        <end position="202"/>
    </location>
</feature>
<evidence type="ECO:0000313" key="3">
    <source>
        <dbReference type="Proteomes" id="UP000315889"/>
    </source>
</evidence>
<reference evidence="2 3" key="1">
    <citation type="submission" date="2019-02" db="EMBL/GenBank/DDBJ databases">
        <title>Prokaryotic population dynamics and viral predation in marine succession experiment using metagenomics: the confinement effect.</title>
        <authorList>
            <person name="Haro-Moreno J.M."/>
            <person name="Rodriguez-Valera F."/>
            <person name="Lopez-Perez M."/>
        </authorList>
    </citation>
    <scope>NUCLEOTIDE SEQUENCE [LARGE SCALE GENOMIC DNA]</scope>
    <source>
        <strain evidence="2">MED-G170</strain>
    </source>
</reference>
<feature type="transmembrane region" description="Helical" evidence="1">
    <location>
        <begin position="52"/>
        <end position="72"/>
    </location>
</feature>
<dbReference type="EMBL" id="SHBP01000003">
    <property type="protein sequence ID" value="RZO20786.1"/>
    <property type="molecule type" value="Genomic_DNA"/>
</dbReference>
<evidence type="ECO:0000313" key="2">
    <source>
        <dbReference type="EMBL" id="RZO20786.1"/>
    </source>
</evidence>
<keyword evidence="1" id="KW-1133">Transmembrane helix</keyword>
<feature type="transmembrane region" description="Helical" evidence="1">
    <location>
        <begin position="12"/>
        <end position="32"/>
    </location>
</feature>
<proteinExistence type="predicted"/>
<gene>
    <name evidence="2" type="ORF">EVB03_03495</name>
</gene>
<dbReference type="AlphaFoldDB" id="A0A520MHR6"/>
<organism evidence="2 3">
    <name type="scientific">SAR92 clade bacterium</name>
    <dbReference type="NCBI Taxonomy" id="2315479"/>
    <lineage>
        <taxon>Bacteria</taxon>
        <taxon>Pseudomonadati</taxon>
        <taxon>Pseudomonadota</taxon>
        <taxon>Gammaproteobacteria</taxon>
        <taxon>Cellvibrionales</taxon>
        <taxon>Porticoccaceae</taxon>
        <taxon>SAR92 clade</taxon>
    </lineage>
</organism>
<name>A0A520MHR6_9GAMM</name>
<evidence type="ECO:0008006" key="4">
    <source>
        <dbReference type="Google" id="ProtNLM"/>
    </source>
</evidence>
<evidence type="ECO:0000256" key="1">
    <source>
        <dbReference type="SAM" id="Phobius"/>
    </source>
</evidence>
<feature type="transmembrane region" description="Helical" evidence="1">
    <location>
        <begin position="223"/>
        <end position="242"/>
    </location>
</feature>
<sequence>MKAFSSVQFDLLYRAFKYFVYGLLTLNIGLFFQEESLATQQTFSQGITLEDIIQGFAATIDTAAWVLLLFLFELETAALQPNTLSKPSVKISFTLIRVFSYGFIIYAFYGYISKMLLISGISPYPIEDVCALITQNFSTIDNLDEYPMLVADSCSPLNNQELFKLNGQKIIGTADQWSAIQWLARVDVINSITWIMVVLVLEADVRLQQQSRFEGTLVSVSKLIKILLYTILFAAATYWGFLGDFLDFWDAFMWLVAFFFIEMNLFKDDQAEPNIG</sequence>
<comment type="caution">
    <text evidence="2">The sequence shown here is derived from an EMBL/GenBank/DDBJ whole genome shotgun (WGS) entry which is preliminary data.</text>
</comment>
<dbReference type="Proteomes" id="UP000315889">
    <property type="component" value="Unassembled WGS sequence"/>
</dbReference>
<feature type="transmembrane region" description="Helical" evidence="1">
    <location>
        <begin position="248"/>
        <end position="266"/>
    </location>
</feature>
<keyword evidence="1" id="KW-0812">Transmembrane</keyword>
<keyword evidence="1" id="KW-0472">Membrane</keyword>